<accession>A0A518KF13</accession>
<dbReference type="SUPFAM" id="SSF63446">
    <property type="entry name" value="Type I dockerin domain"/>
    <property type="match status" value="1"/>
</dbReference>
<dbReference type="EMBL" id="CP036349">
    <property type="protein sequence ID" value="QDV76384.1"/>
    <property type="molecule type" value="Genomic_DNA"/>
</dbReference>
<dbReference type="Proteomes" id="UP000316426">
    <property type="component" value="Chromosome"/>
</dbReference>
<dbReference type="InterPro" id="IPR036439">
    <property type="entry name" value="Dockerin_dom_sf"/>
</dbReference>
<evidence type="ECO:0008006" key="4">
    <source>
        <dbReference type="Google" id="ProtNLM"/>
    </source>
</evidence>
<dbReference type="InterPro" id="IPR018247">
    <property type="entry name" value="EF_Hand_1_Ca_BS"/>
</dbReference>
<organism evidence="2 3">
    <name type="scientific">Botrimarina mediterranea</name>
    <dbReference type="NCBI Taxonomy" id="2528022"/>
    <lineage>
        <taxon>Bacteria</taxon>
        <taxon>Pseudomonadati</taxon>
        <taxon>Planctomycetota</taxon>
        <taxon>Planctomycetia</taxon>
        <taxon>Pirellulales</taxon>
        <taxon>Lacipirellulaceae</taxon>
        <taxon>Botrimarina</taxon>
    </lineage>
</organism>
<dbReference type="KEGG" id="bmei:Spa11_46140"/>
<feature type="chain" id="PRO_5022088964" description="Dockerin domain-containing protein" evidence="1">
    <location>
        <begin position="23"/>
        <end position="1037"/>
    </location>
</feature>
<name>A0A518KF13_9BACT</name>
<dbReference type="PROSITE" id="PS00018">
    <property type="entry name" value="EF_HAND_1"/>
    <property type="match status" value="2"/>
</dbReference>
<proteinExistence type="predicted"/>
<evidence type="ECO:0000256" key="1">
    <source>
        <dbReference type="SAM" id="SignalP"/>
    </source>
</evidence>
<feature type="signal peptide" evidence="1">
    <location>
        <begin position="1"/>
        <end position="22"/>
    </location>
</feature>
<dbReference type="AlphaFoldDB" id="A0A518KF13"/>
<gene>
    <name evidence="2" type="ORF">Spa11_46140</name>
</gene>
<reference evidence="2 3" key="1">
    <citation type="submission" date="2019-02" db="EMBL/GenBank/DDBJ databases">
        <title>Deep-cultivation of Planctomycetes and their phenomic and genomic characterization uncovers novel biology.</title>
        <authorList>
            <person name="Wiegand S."/>
            <person name="Jogler M."/>
            <person name="Boedeker C."/>
            <person name="Pinto D."/>
            <person name="Vollmers J."/>
            <person name="Rivas-Marin E."/>
            <person name="Kohn T."/>
            <person name="Peeters S.H."/>
            <person name="Heuer A."/>
            <person name="Rast P."/>
            <person name="Oberbeckmann S."/>
            <person name="Bunk B."/>
            <person name="Jeske O."/>
            <person name="Meyerdierks A."/>
            <person name="Storesund J.E."/>
            <person name="Kallscheuer N."/>
            <person name="Luecker S."/>
            <person name="Lage O.M."/>
            <person name="Pohl T."/>
            <person name="Merkel B.J."/>
            <person name="Hornburger P."/>
            <person name="Mueller R.-W."/>
            <person name="Bruemmer F."/>
            <person name="Labrenz M."/>
            <person name="Spormann A.M."/>
            <person name="Op den Camp H."/>
            <person name="Overmann J."/>
            <person name="Amann R."/>
            <person name="Jetten M.S.M."/>
            <person name="Mascher T."/>
            <person name="Medema M.H."/>
            <person name="Devos D.P."/>
            <person name="Kaster A.-K."/>
            <person name="Ovreas L."/>
            <person name="Rohde M."/>
            <person name="Galperin M.Y."/>
            <person name="Jogler C."/>
        </authorList>
    </citation>
    <scope>NUCLEOTIDE SEQUENCE [LARGE SCALE GENOMIC DNA]</scope>
    <source>
        <strain evidence="2 3">Spa11</strain>
    </source>
</reference>
<dbReference type="GO" id="GO:0000272">
    <property type="term" value="P:polysaccharide catabolic process"/>
    <property type="evidence" value="ECO:0007669"/>
    <property type="project" value="InterPro"/>
</dbReference>
<keyword evidence="1" id="KW-0732">Signal</keyword>
<evidence type="ECO:0000313" key="2">
    <source>
        <dbReference type="EMBL" id="QDV76384.1"/>
    </source>
</evidence>
<dbReference type="RefSeq" id="WP_145116823.1">
    <property type="nucleotide sequence ID" value="NZ_CP036349.1"/>
</dbReference>
<keyword evidence="3" id="KW-1185">Reference proteome</keyword>
<protein>
    <recommendedName>
        <fullName evidence="4">Dockerin domain-containing protein</fullName>
    </recommendedName>
</protein>
<sequence length="1037" mass="105469" precursor="true">MMSRNTQILAVLLSLAAAPAFAQIAWQGSVQPTSPSNFPIVGGVDVNLDGADDVLTAGGNRPLPAGINQTDPTGATGIGLPWDAAQVWRNYDSAQNILVGDANQSGTLSIFGGGKLRYQNLVIGAVSEGTVPGAIGLDFSVSNDLGVGDDTFRVSQYRSGTNAVGGTGLVTVSGFGSLYSNDPNLIDRGDQIALNLGRGVDIDEIIVDLDSAVDKTNYPPQFTGGFIDGETTRDFGATTGGFDVIVGLDGTAGMLIEAGGRMEIQDALMVAVDGESNGAVTVDGVGSSLAAFGRVELQQTLNEIRSTETASFIGGRGNGSMTVSNGARADFFNGLAIGALGTGSDLGTGARGSSPGDGSGILSVINAGSTVNIYPSAINTGPMVGNRALVIGDRRASIVAPATAADVNDIQQGSLVIGSNAVVNVAGRNGVVGNAAIGYRGLVTLTGGRLQIDEELQTDGTINGYGVLRSDVLSTSQYSVIRGGDPNAQNTALADPLQVTLLNDETNPGRPALLNRGLIDGRVRLDVSGVVFNEGRIQTSGEVQADSLFTSITSQIRSFPSSDSPLRLQLSNTRSAGDSAGVDVSGSTSFGALHNRGLIEGDLDFLIAGGVVNGDNYLPIGTPTNNSSTGGTIAGTGRILAGQFLNNAGAEVRVRQGESLVIHANGDVANFPAGAGIPVVGGGANVNYRTMNLGSMSVTGGDLEIGYIADTGAPFNPTTAAGGLNTSDFFFNARYAVEDAMLPGVISETTAGTIVSNNGNLHFTTGLVNTGVVAFTGGTNLVNGPVFNASADYGTAGSLFIPGAIVVSGDGTSVTFEDDVVNEGEIGIGPFGSVVNFLGNLDNTGGNIEVAFDLFGSNGSQAAYITVQGGLTINGGTIGFAFLNSAPPASIPNDFSVALLTAGDLADDSLFTNLVLPDLPAGKYWDVVYDTLNDEVRLEVVMSGAIGADFNGDGVVSQDDIDVWVRNAGIESGASIIQGDANHDGKVDLADYDILMTQLYTGTPVAIGAGSSATYIPEPASMLLVLLAAAPLARRRG</sequence>
<evidence type="ECO:0000313" key="3">
    <source>
        <dbReference type="Proteomes" id="UP000316426"/>
    </source>
</evidence>